<sequence length="493" mass="53215">MAATNLAPAGQEALIPVEELTGPEPVVHCADALDHLRALPDASVDAIVTDPPYELGFLGKAWDASGIAYSVDMWAECLRVLKPGGHLAAFGATRTYHRMAVAVEDAGFEIRDSLHWLYGTGFPKGQDVGKLIDRRRDDHPARRRFTAEFAALRDSVGWTNPQIDALFGFNGMAQHWTTQTKTAAVPTVEQWGQLKAEMGFEAPISVEDLVHELNGRKNAPGEAWEDREVIGKGHRARGGSGVFPQLQSDTFDVTVPATAEAARWDGWNTALKPGHEPIVLARKPLEGTVASNVLAYGTGAMNTAACKTPPGDAEGRWPTNVLLSHAWAVDEVGWIVDGCADGCAEGCPVAELDGQSGRLTSGANPRRRGSDKFRDVYGDFKGQTACKPVRGADSGGASRFYPAFRYQAKAPTSERPRLPDGTVHPTVKPVALMRWLVRLLTAPGGIVLDPFAGTGTTLEAARLEGFDSMGVEARAEYAELCRLRLRRETVRSN</sequence>
<keyword evidence="3" id="KW-0808">Transferase</keyword>
<feature type="domain" description="DNA methylase N-4/N-6" evidence="5">
    <location>
        <begin position="327"/>
        <end position="480"/>
    </location>
</feature>
<evidence type="ECO:0000256" key="4">
    <source>
        <dbReference type="RuleBase" id="RU362026"/>
    </source>
</evidence>
<comment type="similarity">
    <text evidence="1 4">Belongs to the N(4)/N(6)-methyltransferase family.</text>
</comment>
<evidence type="ECO:0000256" key="1">
    <source>
        <dbReference type="ARBA" id="ARBA00006594"/>
    </source>
</evidence>
<name>A0ABW6LCM0_9ACTN</name>
<dbReference type="InterPro" id="IPR001091">
    <property type="entry name" value="RM_Methyltransferase"/>
</dbReference>
<reference evidence="6 7" key="1">
    <citation type="submission" date="2024-10" db="EMBL/GenBank/DDBJ databases">
        <title>The Natural Products Discovery Center: Release of the First 8490 Sequenced Strains for Exploring Actinobacteria Biosynthetic Diversity.</title>
        <authorList>
            <person name="Kalkreuter E."/>
            <person name="Kautsar S.A."/>
            <person name="Yang D."/>
            <person name="Bader C.D."/>
            <person name="Teijaro C.N."/>
            <person name="Fluegel L."/>
            <person name="Davis C.M."/>
            <person name="Simpson J.R."/>
            <person name="Lauterbach L."/>
            <person name="Steele A.D."/>
            <person name="Gui C."/>
            <person name="Meng S."/>
            <person name="Li G."/>
            <person name="Viehrig K."/>
            <person name="Ye F."/>
            <person name="Su P."/>
            <person name="Kiefer A.F."/>
            <person name="Nichols A."/>
            <person name="Cepeda A.J."/>
            <person name="Yan W."/>
            <person name="Fan B."/>
            <person name="Jiang Y."/>
            <person name="Adhikari A."/>
            <person name="Zheng C.-J."/>
            <person name="Schuster L."/>
            <person name="Cowan T.M."/>
            <person name="Smanski M.J."/>
            <person name="Chevrette M.G."/>
            <person name="De Carvalho L.P.S."/>
            <person name="Shen B."/>
        </authorList>
    </citation>
    <scope>NUCLEOTIDE SEQUENCE [LARGE SCALE GENOMIC DNA]</scope>
    <source>
        <strain evidence="6 7">NPDC007066</strain>
    </source>
</reference>
<keyword evidence="7" id="KW-1185">Reference proteome</keyword>
<accession>A0ABW6LCM0</accession>
<proteinExistence type="inferred from homology"/>
<evidence type="ECO:0000313" key="7">
    <source>
        <dbReference type="Proteomes" id="UP001601288"/>
    </source>
</evidence>
<keyword evidence="2" id="KW-0489">Methyltransferase</keyword>
<dbReference type="Proteomes" id="UP001601288">
    <property type="component" value="Unassembled WGS sequence"/>
</dbReference>
<dbReference type="InterPro" id="IPR002052">
    <property type="entry name" value="DNA_methylase_N6_adenine_CS"/>
</dbReference>
<dbReference type="SUPFAM" id="SSF53335">
    <property type="entry name" value="S-adenosyl-L-methionine-dependent methyltransferases"/>
    <property type="match status" value="1"/>
</dbReference>
<dbReference type="PROSITE" id="PS00092">
    <property type="entry name" value="N6_MTASE"/>
    <property type="match status" value="1"/>
</dbReference>
<evidence type="ECO:0000313" key="6">
    <source>
        <dbReference type="EMBL" id="MFE9226163.1"/>
    </source>
</evidence>
<comment type="caution">
    <text evidence="6">The sequence shown here is derived from an EMBL/GenBank/DDBJ whole genome shotgun (WGS) entry which is preliminary data.</text>
</comment>
<evidence type="ECO:0000259" key="5">
    <source>
        <dbReference type="Pfam" id="PF01555"/>
    </source>
</evidence>
<dbReference type="InterPro" id="IPR002941">
    <property type="entry name" value="DNA_methylase_N4/N6"/>
</dbReference>
<evidence type="ECO:0000256" key="2">
    <source>
        <dbReference type="ARBA" id="ARBA00022603"/>
    </source>
</evidence>
<dbReference type="Pfam" id="PF01555">
    <property type="entry name" value="N6_N4_Mtase"/>
    <property type="match status" value="2"/>
</dbReference>
<dbReference type="RefSeq" id="WP_358278729.1">
    <property type="nucleotide sequence ID" value="NZ_JBEYGJ010000003.1"/>
</dbReference>
<dbReference type="EC" id="2.1.1.-" evidence="4"/>
<dbReference type="InterPro" id="IPR029063">
    <property type="entry name" value="SAM-dependent_MTases_sf"/>
</dbReference>
<organism evidence="6 7">
    <name type="scientific">Streptomyces massasporeus</name>
    <dbReference type="NCBI Taxonomy" id="67324"/>
    <lineage>
        <taxon>Bacteria</taxon>
        <taxon>Bacillati</taxon>
        <taxon>Actinomycetota</taxon>
        <taxon>Actinomycetes</taxon>
        <taxon>Kitasatosporales</taxon>
        <taxon>Streptomycetaceae</taxon>
        <taxon>Streptomyces</taxon>
    </lineage>
</organism>
<gene>
    <name evidence="6" type="ORF">ACFYM3_16290</name>
</gene>
<dbReference type="PRINTS" id="PR00508">
    <property type="entry name" value="S21N4MTFRASE"/>
</dbReference>
<feature type="domain" description="DNA methylase N-4/N-6" evidence="5">
    <location>
        <begin position="44"/>
        <end position="124"/>
    </location>
</feature>
<dbReference type="EMBL" id="JBIAFP010000008">
    <property type="protein sequence ID" value="MFE9226163.1"/>
    <property type="molecule type" value="Genomic_DNA"/>
</dbReference>
<evidence type="ECO:0000256" key="3">
    <source>
        <dbReference type="ARBA" id="ARBA00022679"/>
    </source>
</evidence>
<dbReference type="Gene3D" id="3.40.50.150">
    <property type="entry name" value="Vaccinia Virus protein VP39"/>
    <property type="match status" value="2"/>
</dbReference>
<protein>
    <recommendedName>
        <fullName evidence="4">Methyltransferase</fullName>
        <ecNumber evidence="4">2.1.1.-</ecNumber>
    </recommendedName>
</protein>